<keyword evidence="2" id="KW-1185">Reference proteome</keyword>
<name>A0ACB8TFP4_9AGAM</name>
<comment type="caution">
    <text evidence="1">The sequence shown here is derived from an EMBL/GenBank/DDBJ whole genome shotgun (WGS) entry which is preliminary data.</text>
</comment>
<accession>A0ACB8TFP4</accession>
<reference evidence="1" key="2">
    <citation type="journal article" date="2022" name="New Phytol.">
        <title>Evolutionary transition to the ectomycorrhizal habit in the genomes of a hyperdiverse lineage of mushroom-forming fungi.</title>
        <authorList>
            <person name="Looney B."/>
            <person name="Miyauchi S."/>
            <person name="Morin E."/>
            <person name="Drula E."/>
            <person name="Courty P.E."/>
            <person name="Kohler A."/>
            <person name="Kuo A."/>
            <person name="LaButti K."/>
            <person name="Pangilinan J."/>
            <person name="Lipzen A."/>
            <person name="Riley R."/>
            <person name="Andreopoulos W."/>
            <person name="He G."/>
            <person name="Johnson J."/>
            <person name="Nolan M."/>
            <person name="Tritt A."/>
            <person name="Barry K.W."/>
            <person name="Grigoriev I.V."/>
            <person name="Nagy L.G."/>
            <person name="Hibbett D."/>
            <person name="Henrissat B."/>
            <person name="Matheny P.B."/>
            <person name="Labbe J."/>
            <person name="Martin F.M."/>
        </authorList>
    </citation>
    <scope>NUCLEOTIDE SEQUENCE</scope>
    <source>
        <strain evidence="1">HHB10654</strain>
    </source>
</reference>
<reference evidence="1" key="1">
    <citation type="submission" date="2021-03" db="EMBL/GenBank/DDBJ databases">
        <authorList>
            <consortium name="DOE Joint Genome Institute"/>
            <person name="Ahrendt S."/>
            <person name="Looney B.P."/>
            <person name="Miyauchi S."/>
            <person name="Morin E."/>
            <person name="Drula E."/>
            <person name="Courty P.E."/>
            <person name="Chicoki N."/>
            <person name="Fauchery L."/>
            <person name="Kohler A."/>
            <person name="Kuo A."/>
            <person name="Labutti K."/>
            <person name="Pangilinan J."/>
            <person name="Lipzen A."/>
            <person name="Riley R."/>
            <person name="Andreopoulos W."/>
            <person name="He G."/>
            <person name="Johnson J."/>
            <person name="Barry K.W."/>
            <person name="Grigoriev I.V."/>
            <person name="Nagy L."/>
            <person name="Hibbett D."/>
            <person name="Henrissat B."/>
            <person name="Matheny P.B."/>
            <person name="Labbe J."/>
            <person name="Martin F."/>
        </authorList>
    </citation>
    <scope>NUCLEOTIDE SEQUENCE</scope>
    <source>
        <strain evidence="1">HHB10654</strain>
    </source>
</reference>
<organism evidence="1 2">
    <name type="scientific">Artomyces pyxidatus</name>
    <dbReference type="NCBI Taxonomy" id="48021"/>
    <lineage>
        <taxon>Eukaryota</taxon>
        <taxon>Fungi</taxon>
        <taxon>Dikarya</taxon>
        <taxon>Basidiomycota</taxon>
        <taxon>Agaricomycotina</taxon>
        <taxon>Agaricomycetes</taxon>
        <taxon>Russulales</taxon>
        <taxon>Auriscalpiaceae</taxon>
        <taxon>Artomyces</taxon>
    </lineage>
</organism>
<dbReference type="Proteomes" id="UP000814140">
    <property type="component" value="Unassembled WGS sequence"/>
</dbReference>
<protein>
    <submittedName>
        <fullName evidence="1">Uncharacterized protein</fullName>
    </submittedName>
</protein>
<evidence type="ECO:0000313" key="2">
    <source>
        <dbReference type="Proteomes" id="UP000814140"/>
    </source>
</evidence>
<dbReference type="EMBL" id="MU277190">
    <property type="protein sequence ID" value="KAI0067241.1"/>
    <property type="molecule type" value="Genomic_DNA"/>
</dbReference>
<proteinExistence type="predicted"/>
<gene>
    <name evidence="1" type="ORF">BV25DRAFT_1795279</name>
</gene>
<sequence>MAIISQSLDFLCQSAVTGFLFTKSDFKTTLIPVTIVAAVTAPLSRPERLIHVASWIWIHLFQFTAANQTILPNEDAANKSYRPIPSGRITHRSAVRLRWLLLPLCTSLSALYGGEVLAASVVVSALTFAYNELGGHKTYYWRDSINAVGFCSFEAGAMLLAGDVRTLDYVEVWAICLNAAVYATTIHAQDFKDEEGDRALGRMTVPLALPSVGRYVVLVALLAWSAGLSFVWRLDFATASAFCMLGLYIGIRFVSLKTIPADQVSFYWYNVSGCRTLEDVLTR</sequence>
<evidence type="ECO:0000313" key="1">
    <source>
        <dbReference type="EMBL" id="KAI0067241.1"/>
    </source>
</evidence>